<proteinExistence type="inferred from homology"/>
<evidence type="ECO:0000259" key="4">
    <source>
        <dbReference type="Pfam" id="PF00582"/>
    </source>
</evidence>
<evidence type="ECO:0000256" key="1">
    <source>
        <dbReference type="ARBA" id="ARBA00008791"/>
    </source>
</evidence>
<evidence type="ECO:0000256" key="2">
    <source>
        <dbReference type="ARBA" id="ARBA00022741"/>
    </source>
</evidence>
<dbReference type="RefSeq" id="WP_204731185.1">
    <property type="nucleotide sequence ID" value="NZ_JAVDWE010000009.1"/>
</dbReference>
<keyword evidence="3" id="KW-0067">ATP-binding</keyword>
<sequence>MSTSTTPRHLLLATDLSSRSDRALDRAVQLARDWDARLVALTVVEPEPAEAPTSVLARASGLAGGTARRVLAERRLRADIAGEGDLPLVPRVEQGAVTDTVLTVAGAEGSQLIVTGVARNEALSRVVLGSSVEALARRSPVPLLVVRSRPRAPYSQVIVATDFSQASRHTLRTAAALFPEATLTLFHAFDNPYPAIGGVDMTKVRADGLAQAERAADAFIQSCDLPTEAGRRLRTWLEHGDTALLLHAHGQAHPSDLVVLGTQQRRGVLGLLLGSVAQRVLEIAENDVLVVPPEAT</sequence>
<comment type="caution">
    <text evidence="5">The sequence shown here is derived from an EMBL/GenBank/DDBJ whole genome shotgun (WGS) entry which is preliminary data.</text>
</comment>
<evidence type="ECO:0000313" key="6">
    <source>
        <dbReference type="Proteomes" id="UP001265550"/>
    </source>
</evidence>
<gene>
    <name evidence="5" type="ORF">J2X09_003315</name>
</gene>
<dbReference type="Proteomes" id="UP001265550">
    <property type="component" value="Unassembled WGS sequence"/>
</dbReference>
<feature type="domain" description="UspA" evidence="4">
    <location>
        <begin position="8"/>
        <end position="147"/>
    </location>
</feature>
<dbReference type="PRINTS" id="PR01438">
    <property type="entry name" value="UNVRSLSTRESS"/>
</dbReference>
<organism evidence="5 6">
    <name type="scientific">Hydrogenophaga laconesensis</name>
    <dbReference type="NCBI Taxonomy" id="1805971"/>
    <lineage>
        <taxon>Bacteria</taxon>
        <taxon>Pseudomonadati</taxon>
        <taxon>Pseudomonadota</taxon>
        <taxon>Betaproteobacteria</taxon>
        <taxon>Burkholderiales</taxon>
        <taxon>Comamonadaceae</taxon>
        <taxon>Hydrogenophaga</taxon>
    </lineage>
</organism>
<evidence type="ECO:0000313" key="5">
    <source>
        <dbReference type="EMBL" id="MDR7095564.1"/>
    </source>
</evidence>
<dbReference type="InterPro" id="IPR006016">
    <property type="entry name" value="UspA"/>
</dbReference>
<comment type="similarity">
    <text evidence="1">Belongs to the universal stress protein A family.</text>
</comment>
<keyword evidence="2" id="KW-0547">Nucleotide-binding</keyword>
<dbReference type="InterPro" id="IPR014729">
    <property type="entry name" value="Rossmann-like_a/b/a_fold"/>
</dbReference>
<reference evidence="5 6" key="1">
    <citation type="submission" date="2023-07" db="EMBL/GenBank/DDBJ databases">
        <title>Sorghum-associated microbial communities from plants grown in Nebraska, USA.</title>
        <authorList>
            <person name="Schachtman D."/>
        </authorList>
    </citation>
    <scope>NUCLEOTIDE SEQUENCE [LARGE SCALE GENOMIC DNA]</scope>
    <source>
        <strain evidence="5 6">BE240</strain>
    </source>
</reference>
<keyword evidence="6" id="KW-1185">Reference proteome</keyword>
<protein>
    <submittedName>
        <fullName evidence="5">Nucleotide-binding universal stress UspA family protein</fullName>
    </submittedName>
</protein>
<dbReference type="PANTHER" id="PTHR46268:SF27">
    <property type="entry name" value="UNIVERSAL STRESS PROTEIN RV2623"/>
    <property type="match status" value="1"/>
</dbReference>
<dbReference type="PANTHER" id="PTHR46268">
    <property type="entry name" value="STRESS RESPONSE PROTEIN NHAX"/>
    <property type="match status" value="1"/>
</dbReference>
<accession>A0ABU1VDM4</accession>
<feature type="domain" description="UspA" evidence="4">
    <location>
        <begin position="154"/>
        <end position="292"/>
    </location>
</feature>
<dbReference type="Gene3D" id="3.40.50.620">
    <property type="entry name" value="HUPs"/>
    <property type="match status" value="2"/>
</dbReference>
<dbReference type="InterPro" id="IPR006015">
    <property type="entry name" value="Universal_stress_UspA"/>
</dbReference>
<dbReference type="EMBL" id="JAVDWE010000009">
    <property type="protein sequence ID" value="MDR7095564.1"/>
    <property type="molecule type" value="Genomic_DNA"/>
</dbReference>
<dbReference type="Pfam" id="PF00582">
    <property type="entry name" value="Usp"/>
    <property type="match status" value="2"/>
</dbReference>
<evidence type="ECO:0000256" key="3">
    <source>
        <dbReference type="ARBA" id="ARBA00022840"/>
    </source>
</evidence>
<dbReference type="SUPFAM" id="SSF52402">
    <property type="entry name" value="Adenine nucleotide alpha hydrolases-like"/>
    <property type="match status" value="2"/>
</dbReference>
<name>A0ABU1VDM4_9BURK</name>
<dbReference type="CDD" id="cd00293">
    <property type="entry name" value="USP-like"/>
    <property type="match status" value="2"/>
</dbReference>